<dbReference type="AlphaFoldDB" id="A0A2U8GY46"/>
<dbReference type="EMBL" id="CP022188">
    <property type="protein sequence ID" value="AWI78582.1"/>
    <property type="molecule type" value="Genomic_DNA"/>
</dbReference>
<organism evidence="1 2">
    <name type="scientific">Parazoarcus communis</name>
    <dbReference type="NCBI Taxonomy" id="41977"/>
    <lineage>
        <taxon>Bacteria</taxon>
        <taxon>Pseudomonadati</taxon>
        <taxon>Pseudomonadota</taxon>
        <taxon>Betaproteobacteria</taxon>
        <taxon>Rhodocyclales</taxon>
        <taxon>Zoogloeaceae</taxon>
        <taxon>Parazoarcus</taxon>
    </lineage>
</organism>
<protein>
    <submittedName>
        <fullName evidence="1">Uncharacterized protein</fullName>
    </submittedName>
</protein>
<name>A0A2U8GY46_9RHOO</name>
<proteinExistence type="predicted"/>
<evidence type="ECO:0000313" key="2">
    <source>
        <dbReference type="Proteomes" id="UP000244902"/>
    </source>
</evidence>
<sequence>MTRKTTAAAESALPAELELATRVRHRGKTYPAGEVIHPADLGMDAETVRWLIATGTVVDPDGEEK</sequence>
<gene>
    <name evidence="1" type="ORF">CEW87_03930</name>
</gene>
<dbReference type="Proteomes" id="UP000244902">
    <property type="component" value="Chromosome"/>
</dbReference>
<dbReference type="RefSeq" id="WP_108971542.1">
    <property type="nucleotide sequence ID" value="NZ_CP022188.1"/>
</dbReference>
<reference evidence="1 2" key="1">
    <citation type="submission" date="2017-06" db="EMBL/GenBank/DDBJ databases">
        <title>Azoarcus sp. TSNA42 complete genome sequence.</title>
        <authorList>
            <person name="Woo J.-H."/>
            <person name="Kim H.-S."/>
        </authorList>
    </citation>
    <scope>NUCLEOTIDE SEQUENCE [LARGE SCALE GENOMIC DNA]</scope>
    <source>
        <strain evidence="1 2">TSNA42</strain>
    </source>
</reference>
<evidence type="ECO:0000313" key="1">
    <source>
        <dbReference type="EMBL" id="AWI78582.1"/>
    </source>
</evidence>
<accession>A0A2U8GY46</accession>